<accession>A0A9D2I1G2</accession>
<name>A0A9D2I1G2_9LACT</name>
<dbReference type="GO" id="GO:0004519">
    <property type="term" value="F:endonuclease activity"/>
    <property type="evidence" value="ECO:0007669"/>
    <property type="project" value="UniProtKB-KW"/>
</dbReference>
<dbReference type="InterPro" id="IPR048923">
    <property type="entry name" value="RE_NgoFVII_C"/>
</dbReference>
<dbReference type="Pfam" id="PF09565">
    <property type="entry name" value="RE_NgoFVII"/>
    <property type="match status" value="1"/>
</dbReference>
<comment type="caution">
    <text evidence="2">The sequence shown here is derived from an EMBL/GenBank/DDBJ whole genome shotgun (WGS) entry which is preliminary data.</text>
</comment>
<dbReference type="Pfam" id="PF20731">
    <property type="entry name" value="RE_NgoFVII_C"/>
    <property type="match status" value="1"/>
</dbReference>
<reference evidence="2" key="2">
    <citation type="submission" date="2021-04" db="EMBL/GenBank/DDBJ databases">
        <authorList>
            <person name="Gilroy R."/>
        </authorList>
    </citation>
    <scope>NUCLEOTIDE SEQUENCE</scope>
    <source>
        <strain evidence="2">CHK171-505</strain>
    </source>
</reference>
<dbReference type="InterPro" id="IPR001736">
    <property type="entry name" value="PLipase_D/transphosphatidylase"/>
</dbReference>
<evidence type="ECO:0000313" key="2">
    <source>
        <dbReference type="EMBL" id="HJA91001.1"/>
    </source>
</evidence>
<evidence type="ECO:0000313" key="3">
    <source>
        <dbReference type="Proteomes" id="UP000886856"/>
    </source>
</evidence>
<dbReference type="GO" id="GO:0016787">
    <property type="term" value="F:hydrolase activity"/>
    <property type="evidence" value="ECO:0007669"/>
    <property type="project" value="UniProtKB-KW"/>
</dbReference>
<proteinExistence type="predicted"/>
<organism evidence="2 3">
    <name type="scientific">Candidatus Jeotgalibaca merdavium</name>
    <dbReference type="NCBI Taxonomy" id="2838627"/>
    <lineage>
        <taxon>Bacteria</taxon>
        <taxon>Bacillati</taxon>
        <taxon>Bacillota</taxon>
        <taxon>Bacilli</taxon>
        <taxon>Lactobacillales</taxon>
        <taxon>Carnobacteriaceae</taxon>
        <taxon>Jeotgalibaca</taxon>
    </lineage>
</organism>
<dbReference type="InterPro" id="IPR019065">
    <property type="entry name" value="RE_NgoFVII_N"/>
</dbReference>
<dbReference type="EMBL" id="DWYW01000212">
    <property type="protein sequence ID" value="HJA91001.1"/>
    <property type="molecule type" value="Genomic_DNA"/>
</dbReference>
<sequence length="349" mass="39571">MAFYCKNLEEKIFHKHNDLVSEPDELIIISGYLGPSPVEKLKELPFKTTVIAGMYTKGVNPKLYDALKKSSKDNPNLTVLFSNIEVHSKIYIWMKENEPKYVLIGSANFSDNGLLTDFRESLADMDLRSDYINLLDYYNIIKANSTLTPKLTTTINKGEKNSHNEIINNLDEEKGELSINLPLYSTTKKQGKYIPPKSGFNWGQSSGHTAIGDAYIPIPKPVINNSNFFPPFDPLYNSKSKRKRDSDPIEIIWDDGVVMEASAEGRQTGNDGKEYPKNLTSYSSKSKKELGGISKKSILGRYLRKRMNISDFQRVITYDDLKQYGRDHITMTKISDGVYSADFSVSRKD</sequence>
<feature type="domain" description="PLD phosphodiesterase" evidence="1">
    <location>
        <begin position="82"/>
        <end position="113"/>
    </location>
</feature>
<dbReference type="CDD" id="cd09117">
    <property type="entry name" value="PLDc_Bfil_DEXD_like"/>
    <property type="match status" value="1"/>
</dbReference>
<dbReference type="GO" id="GO:0006793">
    <property type="term" value="P:phosphorus metabolic process"/>
    <property type="evidence" value="ECO:0007669"/>
    <property type="project" value="UniProtKB-ARBA"/>
</dbReference>
<dbReference type="PROSITE" id="PS50035">
    <property type="entry name" value="PLD"/>
    <property type="match status" value="1"/>
</dbReference>
<protein>
    <submittedName>
        <fullName evidence="2">NgoFVII family restriction endonuclease</fullName>
        <ecNumber evidence="2">3.1.21.-</ecNumber>
    </submittedName>
</protein>
<dbReference type="Proteomes" id="UP000886856">
    <property type="component" value="Unassembled WGS sequence"/>
</dbReference>
<dbReference type="EC" id="3.1.21.-" evidence="2"/>
<evidence type="ECO:0000259" key="1">
    <source>
        <dbReference type="PROSITE" id="PS50035"/>
    </source>
</evidence>
<keyword evidence="2" id="KW-0540">Nuclease</keyword>
<dbReference type="AlphaFoldDB" id="A0A9D2I1G2"/>
<keyword evidence="2" id="KW-0378">Hydrolase</keyword>
<keyword evidence="2" id="KW-0255">Endonuclease</keyword>
<reference evidence="2" key="1">
    <citation type="journal article" date="2021" name="PeerJ">
        <title>Extensive microbial diversity within the chicken gut microbiome revealed by metagenomics and culture.</title>
        <authorList>
            <person name="Gilroy R."/>
            <person name="Ravi A."/>
            <person name="Getino M."/>
            <person name="Pursley I."/>
            <person name="Horton D.L."/>
            <person name="Alikhan N.F."/>
            <person name="Baker D."/>
            <person name="Gharbi K."/>
            <person name="Hall N."/>
            <person name="Watson M."/>
            <person name="Adriaenssens E.M."/>
            <person name="Foster-Nyarko E."/>
            <person name="Jarju S."/>
            <person name="Secka A."/>
            <person name="Antonio M."/>
            <person name="Oren A."/>
            <person name="Chaudhuri R.R."/>
            <person name="La Ragione R."/>
            <person name="Hildebrand F."/>
            <person name="Pallen M.J."/>
        </authorList>
    </citation>
    <scope>NUCLEOTIDE SEQUENCE</scope>
    <source>
        <strain evidence="2">CHK171-505</strain>
    </source>
</reference>
<dbReference type="Gene3D" id="3.30.870.10">
    <property type="entry name" value="Endonuclease Chain A"/>
    <property type="match status" value="1"/>
</dbReference>
<gene>
    <name evidence="2" type="ORF">H9948_09460</name>
</gene>